<dbReference type="EMBL" id="BARS01026557">
    <property type="protein sequence ID" value="GAG01936.1"/>
    <property type="molecule type" value="Genomic_DNA"/>
</dbReference>
<comment type="caution">
    <text evidence="1">The sequence shown here is derived from an EMBL/GenBank/DDBJ whole genome shotgun (WGS) entry which is preliminary data.</text>
</comment>
<dbReference type="AlphaFoldDB" id="X0VN10"/>
<proteinExistence type="predicted"/>
<dbReference type="Pfam" id="PF13385">
    <property type="entry name" value="Laminin_G_3"/>
    <property type="match status" value="1"/>
</dbReference>
<dbReference type="SUPFAM" id="SSF49899">
    <property type="entry name" value="Concanavalin A-like lectins/glucanases"/>
    <property type="match status" value="1"/>
</dbReference>
<reference evidence="1" key="1">
    <citation type="journal article" date="2014" name="Front. Microbiol.">
        <title>High frequency of phylogenetically diverse reductive dehalogenase-homologous genes in deep subseafloor sedimentary metagenomes.</title>
        <authorList>
            <person name="Kawai M."/>
            <person name="Futagami T."/>
            <person name="Toyoda A."/>
            <person name="Takaki Y."/>
            <person name="Nishi S."/>
            <person name="Hori S."/>
            <person name="Arai W."/>
            <person name="Tsubouchi T."/>
            <person name="Morono Y."/>
            <person name="Uchiyama I."/>
            <person name="Ito T."/>
            <person name="Fujiyama A."/>
            <person name="Inagaki F."/>
            <person name="Takami H."/>
        </authorList>
    </citation>
    <scope>NUCLEOTIDE SEQUENCE</scope>
    <source>
        <strain evidence="1">Expedition CK06-06</strain>
    </source>
</reference>
<gene>
    <name evidence="1" type="ORF">S01H1_41836</name>
</gene>
<feature type="non-terminal residue" evidence="1">
    <location>
        <position position="267"/>
    </location>
</feature>
<dbReference type="InterPro" id="IPR013320">
    <property type="entry name" value="ConA-like_dom_sf"/>
</dbReference>
<dbReference type="Gene3D" id="2.60.120.200">
    <property type="match status" value="1"/>
</dbReference>
<organism evidence="1">
    <name type="scientific">marine sediment metagenome</name>
    <dbReference type="NCBI Taxonomy" id="412755"/>
    <lineage>
        <taxon>unclassified sequences</taxon>
        <taxon>metagenomes</taxon>
        <taxon>ecological metagenomes</taxon>
    </lineage>
</organism>
<feature type="non-terminal residue" evidence="1">
    <location>
        <position position="1"/>
    </location>
</feature>
<sequence>RKWYYVVGVYDSASGITIYIDGKVAGRLPVKGKINFAPEMDLLIGRNHKKMTPTHPVRTWATYPSWYSFDGIMDEIKIYNRALSSEEINRSYRAHQPKSNPEFAPRKFPTVPETGRFGAFYTKLRYYEQWDALWRTGDYSDIAVQFDELPIKVIFWRGSRYSPCWVTENGKWMADQSRETGENWNAPISRWKVPTGCCEHMSDAQCRFSHVRLIESTDARVVVHWRYALIDVLYRQSGVDPTTGWGYWGDEYYTIYPDGVGVRNVLP</sequence>
<protein>
    <recommendedName>
        <fullName evidence="2">LamG-like jellyroll fold domain-containing protein</fullName>
    </recommendedName>
</protein>
<name>X0VN10_9ZZZZ</name>
<evidence type="ECO:0000313" key="1">
    <source>
        <dbReference type="EMBL" id="GAG01936.1"/>
    </source>
</evidence>
<evidence type="ECO:0008006" key="2">
    <source>
        <dbReference type="Google" id="ProtNLM"/>
    </source>
</evidence>
<accession>X0VN10</accession>